<protein>
    <submittedName>
        <fullName evidence="2">Uncharacterized protein</fullName>
    </submittedName>
</protein>
<evidence type="ECO:0000256" key="1">
    <source>
        <dbReference type="SAM" id="MobiDB-lite"/>
    </source>
</evidence>
<proteinExistence type="predicted"/>
<dbReference type="EMBL" id="QGKY02001925">
    <property type="protein sequence ID" value="KAF2548161.1"/>
    <property type="molecule type" value="Genomic_DNA"/>
</dbReference>
<reference evidence="2" key="1">
    <citation type="submission" date="2019-12" db="EMBL/GenBank/DDBJ databases">
        <title>Genome sequencing and annotation of Brassica cretica.</title>
        <authorList>
            <person name="Studholme D.J."/>
            <person name="Sarris P.F."/>
        </authorList>
    </citation>
    <scope>NUCLEOTIDE SEQUENCE</scope>
    <source>
        <strain evidence="2">PFS-102/07</strain>
        <tissue evidence="2">Leaf</tissue>
    </source>
</reference>
<comment type="caution">
    <text evidence="2">The sequence shown here is derived from an EMBL/GenBank/DDBJ whole genome shotgun (WGS) entry which is preliminary data.</text>
</comment>
<gene>
    <name evidence="2" type="ORF">F2Q70_00022107</name>
</gene>
<accession>A0A8S9GNV6</accession>
<sequence length="98" mass="10848">MGGSPPCGNSVRSVKDYRRQVATSQRWPTRPPNHPPITFSPDDAEGINVPHNDPLLVVLGIGEYDVTKALAIFYVSLLLSCSDLMYLQVSRSPDFNNF</sequence>
<organism evidence="2">
    <name type="scientific">Brassica cretica</name>
    <name type="common">Mustard</name>
    <dbReference type="NCBI Taxonomy" id="69181"/>
    <lineage>
        <taxon>Eukaryota</taxon>
        <taxon>Viridiplantae</taxon>
        <taxon>Streptophyta</taxon>
        <taxon>Embryophyta</taxon>
        <taxon>Tracheophyta</taxon>
        <taxon>Spermatophyta</taxon>
        <taxon>Magnoliopsida</taxon>
        <taxon>eudicotyledons</taxon>
        <taxon>Gunneridae</taxon>
        <taxon>Pentapetalae</taxon>
        <taxon>rosids</taxon>
        <taxon>malvids</taxon>
        <taxon>Brassicales</taxon>
        <taxon>Brassicaceae</taxon>
        <taxon>Brassiceae</taxon>
        <taxon>Brassica</taxon>
    </lineage>
</organism>
<dbReference type="AlphaFoldDB" id="A0A8S9GNV6"/>
<evidence type="ECO:0000313" key="2">
    <source>
        <dbReference type="EMBL" id="KAF2548161.1"/>
    </source>
</evidence>
<feature type="region of interest" description="Disordered" evidence="1">
    <location>
        <begin position="1"/>
        <end position="44"/>
    </location>
</feature>
<name>A0A8S9GNV6_BRACR</name>